<dbReference type="Pfam" id="PF18759">
    <property type="entry name" value="Plavaka"/>
    <property type="match status" value="1"/>
</dbReference>
<dbReference type="HOGENOM" id="CLU_006344_5_2_1"/>
<evidence type="ECO:0000313" key="2">
    <source>
        <dbReference type="Proteomes" id="UP000027265"/>
    </source>
</evidence>
<dbReference type="EMBL" id="KL197710">
    <property type="protein sequence ID" value="KDQ62841.1"/>
    <property type="molecule type" value="Genomic_DNA"/>
</dbReference>
<keyword evidence="2" id="KW-1185">Reference proteome</keyword>
<sequence>TKFEKVHEQQEYLGSPWGPFEDQEEWELAQWLVRNVGHNQTDKFLKLLIVNLFSPLLLSVQNSLNLSFRRSLTNSFFKKIDTIPTQAALWHCDVVTVAGDRFGEDAKLITEELELWRRDPVECIEELLNNPSFAGHVAFAPERVY</sequence>
<dbReference type="InParanoid" id="A0A067QJQ2"/>
<evidence type="ECO:0000313" key="1">
    <source>
        <dbReference type="EMBL" id="KDQ62841.1"/>
    </source>
</evidence>
<gene>
    <name evidence="1" type="ORF">JAAARDRAFT_104347</name>
</gene>
<dbReference type="AlphaFoldDB" id="A0A067QJQ2"/>
<feature type="non-terminal residue" evidence="1">
    <location>
        <position position="145"/>
    </location>
</feature>
<proteinExistence type="predicted"/>
<dbReference type="Proteomes" id="UP000027265">
    <property type="component" value="Unassembled WGS sequence"/>
</dbReference>
<reference evidence="2" key="1">
    <citation type="journal article" date="2014" name="Proc. Natl. Acad. Sci. U.S.A.">
        <title>Extensive sampling of basidiomycete genomes demonstrates inadequacy of the white-rot/brown-rot paradigm for wood decay fungi.</title>
        <authorList>
            <person name="Riley R."/>
            <person name="Salamov A.A."/>
            <person name="Brown D.W."/>
            <person name="Nagy L.G."/>
            <person name="Floudas D."/>
            <person name="Held B.W."/>
            <person name="Levasseur A."/>
            <person name="Lombard V."/>
            <person name="Morin E."/>
            <person name="Otillar R."/>
            <person name="Lindquist E.A."/>
            <person name="Sun H."/>
            <person name="LaButti K.M."/>
            <person name="Schmutz J."/>
            <person name="Jabbour D."/>
            <person name="Luo H."/>
            <person name="Baker S.E."/>
            <person name="Pisabarro A.G."/>
            <person name="Walton J.D."/>
            <person name="Blanchette R.A."/>
            <person name="Henrissat B."/>
            <person name="Martin F."/>
            <person name="Cullen D."/>
            <person name="Hibbett D.S."/>
            <person name="Grigoriev I.V."/>
        </authorList>
    </citation>
    <scope>NUCLEOTIDE SEQUENCE [LARGE SCALE GENOMIC DNA]</scope>
    <source>
        <strain evidence="2">MUCL 33604</strain>
    </source>
</reference>
<organism evidence="1 2">
    <name type="scientific">Jaapia argillacea MUCL 33604</name>
    <dbReference type="NCBI Taxonomy" id="933084"/>
    <lineage>
        <taxon>Eukaryota</taxon>
        <taxon>Fungi</taxon>
        <taxon>Dikarya</taxon>
        <taxon>Basidiomycota</taxon>
        <taxon>Agaricomycotina</taxon>
        <taxon>Agaricomycetes</taxon>
        <taxon>Agaricomycetidae</taxon>
        <taxon>Jaapiales</taxon>
        <taxon>Jaapiaceae</taxon>
        <taxon>Jaapia</taxon>
    </lineage>
</organism>
<dbReference type="InterPro" id="IPR041078">
    <property type="entry name" value="Plavaka"/>
</dbReference>
<dbReference type="OrthoDB" id="2688393at2759"/>
<name>A0A067QJQ2_9AGAM</name>
<feature type="non-terminal residue" evidence="1">
    <location>
        <position position="1"/>
    </location>
</feature>
<accession>A0A067QJQ2</accession>
<protein>
    <submittedName>
        <fullName evidence="1">Uncharacterized protein</fullName>
    </submittedName>
</protein>